<dbReference type="EC" id="2.-.-.-" evidence="2"/>
<comment type="caution">
    <text evidence="2">The sequence shown here is derived from an EMBL/GenBank/DDBJ whole genome shotgun (WGS) entry which is preliminary data.</text>
</comment>
<feature type="domain" description="N-acetyltransferase" evidence="1">
    <location>
        <begin position="29"/>
        <end position="171"/>
    </location>
</feature>
<dbReference type="PANTHER" id="PTHR43792:SF9">
    <property type="entry name" value="RIBOSOMAL-PROTEIN-ALANINE ACETYLTRANSFERASE"/>
    <property type="match status" value="1"/>
</dbReference>
<evidence type="ECO:0000313" key="3">
    <source>
        <dbReference type="Proteomes" id="UP001312865"/>
    </source>
</evidence>
<dbReference type="SUPFAM" id="SSF55729">
    <property type="entry name" value="Acyl-CoA N-acyltransferases (Nat)"/>
    <property type="match status" value="1"/>
</dbReference>
<reference evidence="2 3" key="1">
    <citation type="journal article" date="2018" name="J. Microbiol.">
        <title>Bacillus spongiae sp. nov., isolated from sponge of Jeju Island.</title>
        <authorList>
            <person name="Lee G.E."/>
            <person name="Im W.T."/>
            <person name="Park J.S."/>
        </authorList>
    </citation>
    <scope>NUCLEOTIDE SEQUENCE [LARGE SCALE GENOMIC DNA]</scope>
    <source>
        <strain evidence="2 3">135PIL107-10</strain>
    </source>
</reference>
<sequence>MFKIENVDLTALETDQLYLRILTLKDTTAVYTHFSNVSMMEYMDIQPCQNQKEAEDIIQFHIDDDGCRWGIFTKKQNELIGTCGFHCLRNTNNVRMAEVGFDLAPTYWGKGVMFQILQKIVHFGFLYIDLEVIDATVDQKNKRSQHLLNKVGFKREAELQEKLLYYSLNKEDIKR</sequence>
<dbReference type="InterPro" id="IPR051531">
    <property type="entry name" value="N-acetyltransferase"/>
</dbReference>
<proteinExistence type="predicted"/>
<evidence type="ECO:0000313" key="2">
    <source>
        <dbReference type="EMBL" id="MEI5908619.1"/>
    </source>
</evidence>
<dbReference type="PROSITE" id="PS51186">
    <property type="entry name" value="GNAT"/>
    <property type="match status" value="1"/>
</dbReference>
<dbReference type="Proteomes" id="UP001312865">
    <property type="component" value="Unassembled WGS sequence"/>
</dbReference>
<organism evidence="2 3">
    <name type="scientific">Bacillus spongiae</name>
    <dbReference type="NCBI Taxonomy" id="2683610"/>
    <lineage>
        <taxon>Bacteria</taxon>
        <taxon>Bacillati</taxon>
        <taxon>Bacillota</taxon>
        <taxon>Bacilli</taxon>
        <taxon>Bacillales</taxon>
        <taxon>Bacillaceae</taxon>
        <taxon>Bacillus</taxon>
    </lineage>
</organism>
<accession>A0ABU8HGV7</accession>
<evidence type="ECO:0000259" key="1">
    <source>
        <dbReference type="PROSITE" id="PS51186"/>
    </source>
</evidence>
<name>A0ABU8HGV7_9BACI</name>
<dbReference type="InterPro" id="IPR016181">
    <property type="entry name" value="Acyl_CoA_acyltransferase"/>
</dbReference>
<protein>
    <submittedName>
        <fullName evidence="2">GNAT family protein</fullName>
        <ecNumber evidence="2">2.-.-.-</ecNumber>
    </submittedName>
</protein>
<keyword evidence="2" id="KW-0808">Transferase</keyword>
<dbReference type="GO" id="GO:0016740">
    <property type="term" value="F:transferase activity"/>
    <property type="evidence" value="ECO:0007669"/>
    <property type="project" value="UniProtKB-KW"/>
</dbReference>
<dbReference type="Pfam" id="PF13302">
    <property type="entry name" value="Acetyltransf_3"/>
    <property type="match status" value="1"/>
</dbReference>
<dbReference type="EMBL" id="JBBAXC010000014">
    <property type="protein sequence ID" value="MEI5908619.1"/>
    <property type="molecule type" value="Genomic_DNA"/>
</dbReference>
<dbReference type="RefSeq" id="WP_336588065.1">
    <property type="nucleotide sequence ID" value="NZ_JBBAXC010000014.1"/>
</dbReference>
<dbReference type="InterPro" id="IPR000182">
    <property type="entry name" value="GNAT_dom"/>
</dbReference>
<gene>
    <name evidence="2" type="ORF">WAK64_16345</name>
</gene>
<keyword evidence="3" id="KW-1185">Reference proteome</keyword>
<dbReference type="Gene3D" id="3.40.630.30">
    <property type="match status" value="1"/>
</dbReference>
<dbReference type="PANTHER" id="PTHR43792">
    <property type="entry name" value="GNAT FAMILY, PUTATIVE (AFU_ORTHOLOGUE AFUA_3G00765)-RELATED-RELATED"/>
    <property type="match status" value="1"/>
</dbReference>